<dbReference type="SMART" id="SM00175">
    <property type="entry name" value="RAB"/>
    <property type="match status" value="1"/>
</dbReference>
<dbReference type="PANTHER" id="PTHR47978">
    <property type="match status" value="1"/>
</dbReference>
<protein>
    <submittedName>
        <fullName evidence="2">Uncharacterized protein</fullName>
    </submittedName>
</protein>
<dbReference type="AlphaFoldDB" id="A0A6T6T178"/>
<evidence type="ECO:0000313" key="3">
    <source>
        <dbReference type="EMBL" id="CAD8791357.1"/>
    </source>
</evidence>
<dbReference type="InterPro" id="IPR027417">
    <property type="entry name" value="P-loop_NTPase"/>
</dbReference>
<evidence type="ECO:0000313" key="2">
    <source>
        <dbReference type="EMBL" id="CAD8791337.1"/>
    </source>
</evidence>
<dbReference type="CDD" id="cd00154">
    <property type="entry name" value="Rab"/>
    <property type="match status" value="1"/>
</dbReference>
<dbReference type="GO" id="GO:0003924">
    <property type="term" value="F:GTPase activity"/>
    <property type="evidence" value="ECO:0007669"/>
    <property type="project" value="InterPro"/>
</dbReference>
<dbReference type="EMBL" id="HBFN01011326">
    <property type="protein sequence ID" value="CAD8791357.1"/>
    <property type="molecule type" value="Transcribed_RNA"/>
</dbReference>
<reference evidence="2" key="1">
    <citation type="submission" date="2021-01" db="EMBL/GenBank/DDBJ databases">
        <authorList>
            <person name="Corre E."/>
            <person name="Pelletier E."/>
            <person name="Niang G."/>
            <person name="Scheremetjew M."/>
            <person name="Finn R."/>
            <person name="Kale V."/>
            <person name="Holt S."/>
            <person name="Cochrane G."/>
            <person name="Meng A."/>
            <person name="Brown T."/>
            <person name="Cohen L."/>
        </authorList>
    </citation>
    <scope>NUCLEOTIDE SEQUENCE</scope>
    <source>
        <strain evidence="2">CCMP443</strain>
    </source>
</reference>
<name>A0A6T6T178_9CRYP</name>
<keyword evidence="1" id="KW-0547">Nucleotide-binding</keyword>
<dbReference type="Pfam" id="PF00071">
    <property type="entry name" value="Ras"/>
    <property type="match status" value="1"/>
</dbReference>
<organism evidence="2">
    <name type="scientific">Hemiselmis tepida</name>
    <dbReference type="NCBI Taxonomy" id="464990"/>
    <lineage>
        <taxon>Eukaryota</taxon>
        <taxon>Cryptophyceae</taxon>
        <taxon>Cryptomonadales</taxon>
        <taxon>Hemiselmidaceae</taxon>
        <taxon>Hemiselmis</taxon>
    </lineage>
</organism>
<dbReference type="EMBL" id="HBFN01011315">
    <property type="protein sequence ID" value="CAD8791337.1"/>
    <property type="molecule type" value="Transcribed_RNA"/>
</dbReference>
<dbReference type="PROSITE" id="PS51419">
    <property type="entry name" value="RAB"/>
    <property type="match status" value="1"/>
</dbReference>
<dbReference type="Gene3D" id="3.40.50.300">
    <property type="entry name" value="P-loop containing nucleotide triphosphate hydrolases"/>
    <property type="match status" value="1"/>
</dbReference>
<evidence type="ECO:0000256" key="1">
    <source>
        <dbReference type="ARBA" id="ARBA00022741"/>
    </source>
</evidence>
<dbReference type="SUPFAM" id="SSF52540">
    <property type="entry name" value="P-loop containing nucleoside triphosphate hydrolases"/>
    <property type="match status" value="1"/>
</dbReference>
<gene>
    <name evidence="2" type="ORF">HTEP1355_LOCUS6574</name>
    <name evidence="3" type="ORF">HTEP1355_LOCUS6581</name>
</gene>
<dbReference type="InterPro" id="IPR001806">
    <property type="entry name" value="Small_GTPase"/>
</dbReference>
<sequence length="129" mass="13806">MVRIYYRGASAAIICCDLSDASSFDGLRVWLEELRSVLGDAVKVLIAATKSDKEHREVPMEELEAFASACGARVAVTSARTNEGVDDLFLGLARDLVAAAPERNRENMQQLRLEEREGGGGGLAGCGSC</sequence>
<proteinExistence type="predicted"/>
<dbReference type="GO" id="GO:0005525">
    <property type="term" value="F:GTP binding"/>
    <property type="evidence" value="ECO:0007669"/>
    <property type="project" value="InterPro"/>
</dbReference>
<accession>A0A6T6T178</accession>